<dbReference type="InterPro" id="IPR036047">
    <property type="entry name" value="F-box-like_dom_sf"/>
</dbReference>
<evidence type="ECO:0000259" key="1">
    <source>
        <dbReference type="PROSITE" id="PS50181"/>
    </source>
</evidence>
<feature type="domain" description="F-box" evidence="1">
    <location>
        <begin position="1"/>
        <end position="47"/>
    </location>
</feature>
<comment type="caution">
    <text evidence="2">The sequence shown here is derived from an EMBL/GenBank/DDBJ whole genome shotgun (WGS) entry which is preliminary data.</text>
</comment>
<dbReference type="AlphaFoldDB" id="A0A9P9JE16"/>
<dbReference type="Proteomes" id="UP000717696">
    <property type="component" value="Unassembled WGS sequence"/>
</dbReference>
<dbReference type="CDD" id="cd09917">
    <property type="entry name" value="F-box_SF"/>
    <property type="match status" value="1"/>
</dbReference>
<protein>
    <recommendedName>
        <fullName evidence="1">F-box domain-containing protein</fullName>
    </recommendedName>
</protein>
<keyword evidence="3" id="KW-1185">Reference proteome</keyword>
<reference evidence="2" key="1">
    <citation type="journal article" date="2021" name="Nat. Commun.">
        <title>Genetic determinants of endophytism in the Arabidopsis root mycobiome.</title>
        <authorList>
            <person name="Mesny F."/>
            <person name="Miyauchi S."/>
            <person name="Thiergart T."/>
            <person name="Pickel B."/>
            <person name="Atanasova L."/>
            <person name="Karlsson M."/>
            <person name="Huettel B."/>
            <person name="Barry K.W."/>
            <person name="Haridas S."/>
            <person name="Chen C."/>
            <person name="Bauer D."/>
            <person name="Andreopoulos W."/>
            <person name="Pangilinan J."/>
            <person name="LaButti K."/>
            <person name="Riley R."/>
            <person name="Lipzen A."/>
            <person name="Clum A."/>
            <person name="Drula E."/>
            <person name="Henrissat B."/>
            <person name="Kohler A."/>
            <person name="Grigoriev I.V."/>
            <person name="Martin F.M."/>
            <person name="Hacquard S."/>
        </authorList>
    </citation>
    <scope>NUCLEOTIDE SEQUENCE</scope>
    <source>
        <strain evidence="2">MPI-CAGE-AT-0021</strain>
    </source>
</reference>
<dbReference type="PROSITE" id="PS50181">
    <property type="entry name" value="FBOX"/>
    <property type="match status" value="1"/>
</dbReference>
<evidence type="ECO:0000313" key="3">
    <source>
        <dbReference type="Proteomes" id="UP000717696"/>
    </source>
</evidence>
<sequence length="589" mass="66430">MGLTDLPFPVFLDIVRLLPSRDSVRCRQVSSKWRCALTRQDLTVSLILAHFPRAREARMLRRWLTDGRGDGDGDAEGLEADRADWAAVFARLARRYSHLEAAWPWKTSKVQTFNRGTAVWGVTPWNRFLKLRSRAADFESWDPVWTFEPEYGLLVYPTASQGPSARLRRYRARDLETGSEFAVPFDTADKIVRRVRLHDDVLLFEWCEEHALHSAEPPGTAIRHYATAFDVVRHGPAVLLPPRDAAAEPRRHWSFVRRAQWEMHRQGAVPTHQPDRLFSTHNRTHYAVYVWQPARSPWGDDDPFEQLTVWELGPTSVPPPLPSNSGAWDPARPKVAGVGPRVILQLDNTGLRTLGVAQRDTPSLRGLALDLTTWDAQSQAACGHVYFVEETHRWVAGPHSSPTPPPLHRIRSIGVPLGGHGPRWLSECDANGRSRCLCATPEAWPGRAPCWRHDDFPFVTVSSVHDVAAGVHFSARQCFHLRTLSVRLPPERRQHHHWASANDDDGGGGTKRTGWEVTRAEFLAIFEWSDAELEDLEAMHRRVDGPARGSEAQFASGLWSELLGKGFICGSERWLVGEDAEGDITIVIF</sequence>
<organism evidence="2 3">
    <name type="scientific">Dactylonectria estremocensis</name>
    <dbReference type="NCBI Taxonomy" id="1079267"/>
    <lineage>
        <taxon>Eukaryota</taxon>
        <taxon>Fungi</taxon>
        <taxon>Dikarya</taxon>
        <taxon>Ascomycota</taxon>
        <taxon>Pezizomycotina</taxon>
        <taxon>Sordariomycetes</taxon>
        <taxon>Hypocreomycetidae</taxon>
        <taxon>Hypocreales</taxon>
        <taxon>Nectriaceae</taxon>
        <taxon>Dactylonectria</taxon>
    </lineage>
</organism>
<dbReference type="EMBL" id="JAGMUU010000001">
    <property type="protein sequence ID" value="KAH7163029.1"/>
    <property type="molecule type" value="Genomic_DNA"/>
</dbReference>
<name>A0A9P9JE16_9HYPO</name>
<proteinExistence type="predicted"/>
<dbReference type="InterPro" id="IPR001810">
    <property type="entry name" value="F-box_dom"/>
</dbReference>
<dbReference type="Pfam" id="PF00646">
    <property type="entry name" value="F-box"/>
    <property type="match status" value="1"/>
</dbReference>
<gene>
    <name evidence="2" type="ORF">B0J13DRAFT_615634</name>
</gene>
<dbReference type="SUPFAM" id="SSF81383">
    <property type="entry name" value="F-box domain"/>
    <property type="match status" value="1"/>
</dbReference>
<dbReference type="OrthoDB" id="5334391at2759"/>
<accession>A0A9P9JE16</accession>
<evidence type="ECO:0000313" key="2">
    <source>
        <dbReference type="EMBL" id="KAH7163029.1"/>
    </source>
</evidence>